<proteinExistence type="predicted"/>
<reference evidence="2" key="1">
    <citation type="submission" date="2020-05" db="EMBL/GenBank/DDBJ databases">
        <authorList>
            <person name="Chiriac C."/>
            <person name="Salcher M."/>
            <person name="Ghai R."/>
            <person name="Kavagutti S V."/>
        </authorList>
    </citation>
    <scope>NUCLEOTIDE SEQUENCE</scope>
</reference>
<evidence type="ECO:0000313" key="2">
    <source>
        <dbReference type="EMBL" id="CAB4894736.1"/>
    </source>
</evidence>
<evidence type="ECO:0000256" key="1">
    <source>
        <dbReference type="SAM" id="MobiDB-lite"/>
    </source>
</evidence>
<protein>
    <submittedName>
        <fullName evidence="2">Unannotated protein</fullName>
    </submittedName>
</protein>
<organism evidence="2">
    <name type="scientific">freshwater metagenome</name>
    <dbReference type="NCBI Taxonomy" id="449393"/>
    <lineage>
        <taxon>unclassified sequences</taxon>
        <taxon>metagenomes</taxon>
        <taxon>ecological metagenomes</taxon>
    </lineage>
</organism>
<dbReference type="PROSITE" id="PS51257">
    <property type="entry name" value="PROKAR_LIPOPROTEIN"/>
    <property type="match status" value="1"/>
</dbReference>
<feature type="region of interest" description="Disordered" evidence="1">
    <location>
        <begin position="30"/>
        <end position="55"/>
    </location>
</feature>
<accession>A0A6J7FGY0</accession>
<gene>
    <name evidence="2" type="ORF">UFOPK3516_00623</name>
</gene>
<dbReference type="AlphaFoldDB" id="A0A6J7FGY0"/>
<feature type="compositionally biased region" description="Low complexity" evidence="1">
    <location>
        <begin position="30"/>
        <end position="50"/>
    </location>
</feature>
<name>A0A6J7FGY0_9ZZZZ</name>
<sequence length="196" mass="20167">MNRSRQIFVLPIILVSSALLLAGCAGASPEPSASPTSSATPVSTPTPSASQPEGDYIPFTQDCANLIPNDVVFAFNPNYVFDNSATPAVGSSFDMVKTLEGTNCTYTNQSSGAALTVSVAHPTATTTAILEEQSLGTLAQVDLNGVPGYFGKIAGSGIVQVYTANNYWVTIAGPEVSAPEDVATLMNAVLSYLPAG</sequence>
<dbReference type="EMBL" id="CAFBMB010000033">
    <property type="protein sequence ID" value="CAB4894736.1"/>
    <property type="molecule type" value="Genomic_DNA"/>
</dbReference>